<dbReference type="InterPro" id="IPR007507">
    <property type="entry name" value="Glycos_transf_N"/>
</dbReference>
<dbReference type="InterPro" id="IPR039901">
    <property type="entry name" value="Kdotransferase"/>
</dbReference>
<reference evidence="11 12" key="1">
    <citation type="submission" date="2019-03" db="EMBL/GenBank/DDBJ databases">
        <title>Genomic Encyclopedia of Type Strains, Phase IV (KMG-IV): sequencing the most valuable type-strain genomes for metagenomic binning, comparative biology and taxonomic classification.</title>
        <authorList>
            <person name="Goeker M."/>
        </authorList>
    </citation>
    <scope>NUCLEOTIDE SEQUENCE [LARGE SCALE GENOMIC DNA]</scope>
    <source>
        <strain evidence="11 12">DSM 11901</strain>
    </source>
</reference>
<keyword evidence="9" id="KW-0472">Membrane</keyword>
<dbReference type="InterPro" id="IPR038107">
    <property type="entry name" value="Glycos_transf_N_sf"/>
</dbReference>
<evidence type="ECO:0000256" key="9">
    <source>
        <dbReference type="RuleBase" id="RU365103"/>
    </source>
</evidence>
<comment type="caution">
    <text evidence="11">The sequence shown here is derived from an EMBL/GenBank/DDBJ whole genome shotgun (WGS) entry which is preliminary data.</text>
</comment>
<dbReference type="SUPFAM" id="SSF53756">
    <property type="entry name" value="UDP-Glycosyltransferase/glycogen phosphorylase"/>
    <property type="match status" value="1"/>
</dbReference>
<gene>
    <name evidence="11" type="ORF">EV672_101237</name>
</gene>
<proteinExistence type="inferred from homology"/>
<feature type="site" description="Transition state stabilizer" evidence="8">
    <location>
        <position position="223"/>
    </location>
</feature>
<protein>
    <recommendedName>
        <fullName evidence="3 9">3-deoxy-D-manno-octulosonic acid transferase</fullName>
        <shortName evidence="9">Kdo transferase</shortName>
        <ecNumber evidence="2 9">2.4.99.12</ecNumber>
    </recommendedName>
    <alternativeName>
        <fullName evidence="5 9">Lipid IV(A) 3-deoxy-D-manno-octulosonic acid transferase</fullName>
    </alternativeName>
</protein>
<dbReference type="GO" id="GO:0005886">
    <property type="term" value="C:plasma membrane"/>
    <property type="evidence" value="ECO:0007669"/>
    <property type="project" value="UniProtKB-SubCell"/>
</dbReference>
<evidence type="ECO:0000256" key="7">
    <source>
        <dbReference type="PIRSR" id="PIRSR639901-1"/>
    </source>
</evidence>
<evidence type="ECO:0000313" key="11">
    <source>
        <dbReference type="EMBL" id="TDP88099.1"/>
    </source>
</evidence>
<evidence type="ECO:0000256" key="3">
    <source>
        <dbReference type="ARBA" id="ARBA00019077"/>
    </source>
</evidence>
<evidence type="ECO:0000313" key="12">
    <source>
        <dbReference type="Proteomes" id="UP000294593"/>
    </source>
</evidence>
<dbReference type="UniPathway" id="UPA00958"/>
<comment type="similarity">
    <text evidence="9">Belongs to the glycosyltransferase group 1 family.</text>
</comment>
<feature type="domain" description="3-deoxy-D-manno-octulosonic-acid transferase N-terminal" evidence="10">
    <location>
        <begin position="43"/>
        <end position="226"/>
    </location>
</feature>
<dbReference type="Pfam" id="PF04413">
    <property type="entry name" value="Glycos_transf_N"/>
    <property type="match status" value="1"/>
</dbReference>
<organism evidence="11 12">
    <name type="scientific">Aquabacterium commune</name>
    <dbReference type="NCBI Taxonomy" id="70586"/>
    <lineage>
        <taxon>Bacteria</taxon>
        <taxon>Pseudomonadati</taxon>
        <taxon>Pseudomonadota</taxon>
        <taxon>Betaproteobacteria</taxon>
        <taxon>Burkholderiales</taxon>
        <taxon>Aquabacterium</taxon>
    </lineage>
</organism>
<keyword evidence="9" id="KW-1003">Cell membrane</keyword>
<dbReference type="RefSeq" id="WP_133605752.1">
    <property type="nucleotide sequence ID" value="NZ_SNXW01000001.1"/>
</dbReference>
<dbReference type="OrthoDB" id="9789797at2"/>
<dbReference type="EMBL" id="SNXW01000001">
    <property type="protein sequence ID" value="TDP88099.1"/>
    <property type="molecule type" value="Genomic_DNA"/>
</dbReference>
<dbReference type="PANTHER" id="PTHR42755">
    <property type="entry name" value="3-DEOXY-MANNO-OCTULOSONATE CYTIDYLYLTRANSFERASE"/>
    <property type="match status" value="1"/>
</dbReference>
<dbReference type="AlphaFoldDB" id="A0A4R6RN19"/>
<sequence>MADSPVKAWLARQAYTLVLRLGTPLYLWRVWSRGREEPDYRAHWPERLGFYRGSAGLEGSRHPHGGRVWVHAVSLGEARAAAPLIAALRAQRPGLRLLLTHTTATGREAGRALLQPGDAQSWLPCDTPGAVRRFLRHFQPSVGVLMETEVWPNLLHEARLAQVPMVLANARLSAKSLRQGQRFAALLRPAAQALSLTLAQTQCDADRLRSMGADPVQVCGNLKFDMTPSPELLTLGRRWRGADARPLCLAASTREGEEAGLLEAWLAAPKASPIPRPRLLIVPRHPQRFDEVAALVAQRGLSLSRRSSWPDHQPDAVALGADVWLGDSMGEMPAYYAAATVAWLGGSFAPLGGQNLIEAAACGCPLILGPSTYNFSEAAELSLAAGASRRVADWPEAVHASQVWLAEGASSAQSAARAFARQHQGASKRMSVDILRFVYAP</sequence>
<keyword evidence="4 9" id="KW-0808">Transferase</keyword>
<evidence type="ECO:0000256" key="2">
    <source>
        <dbReference type="ARBA" id="ARBA00012621"/>
    </source>
</evidence>
<comment type="function">
    <text evidence="9">Involved in lipopolysaccharide (LPS) biosynthesis. Catalyzes the transfer of 3-deoxy-D-manno-octulosonate (Kdo) residue(s) from CMP-Kdo to lipid IV(A), the tetraacyldisaccharide-1,4'-bisphosphate precursor of lipid A.</text>
</comment>
<evidence type="ECO:0000259" key="10">
    <source>
        <dbReference type="Pfam" id="PF04413"/>
    </source>
</evidence>
<evidence type="ECO:0000256" key="8">
    <source>
        <dbReference type="PIRSR" id="PIRSR639901-2"/>
    </source>
</evidence>
<comment type="subcellular location">
    <subcellularLocation>
        <location evidence="9">Cell membrane</location>
    </subcellularLocation>
</comment>
<feature type="active site" description="Proton acceptor" evidence="7">
    <location>
        <position position="77"/>
    </location>
</feature>
<dbReference type="GO" id="GO:0009245">
    <property type="term" value="P:lipid A biosynthetic process"/>
    <property type="evidence" value="ECO:0007669"/>
    <property type="project" value="TreeGrafter"/>
</dbReference>
<comment type="pathway">
    <text evidence="1 9">Bacterial outer membrane biogenesis; LPS core biosynthesis.</text>
</comment>
<feature type="site" description="Transition state stabilizer" evidence="8">
    <location>
        <position position="147"/>
    </location>
</feature>
<dbReference type="EC" id="2.4.99.12" evidence="2 9"/>
<keyword evidence="9" id="KW-0448">Lipopolysaccharide biosynthesis</keyword>
<evidence type="ECO:0000256" key="4">
    <source>
        <dbReference type="ARBA" id="ARBA00022679"/>
    </source>
</evidence>
<dbReference type="Proteomes" id="UP000294593">
    <property type="component" value="Unassembled WGS sequence"/>
</dbReference>
<evidence type="ECO:0000256" key="5">
    <source>
        <dbReference type="ARBA" id="ARBA00031445"/>
    </source>
</evidence>
<accession>A0A4R6RN19</accession>
<dbReference type="Gene3D" id="3.40.50.11720">
    <property type="entry name" value="3-Deoxy-D-manno-octulosonic-acid transferase, N-terminal domain"/>
    <property type="match status" value="1"/>
</dbReference>
<dbReference type="PANTHER" id="PTHR42755:SF1">
    <property type="entry name" value="3-DEOXY-D-MANNO-OCTULOSONIC ACID TRANSFERASE, MITOCHONDRIAL-RELATED"/>
    <property type="match status" value="1"/>
</dbReference>
<dbReference type="GO" id="GO:0009244">
    <property type="term" value="P:lipopolysaccharide core region biosynthetic process"/>
    <property type="evidence" value="ECO:0007669"/>
    <property type="project" value="UniProtKB-UniRule"/>
</dbReference>
<comment type="catalytic activity">
    <reaction evidence="6 9">
        <text>lipid IVA (E. coli) + CMP-3-deoxy-beta-D-manno-octulosonate = alpha-Kdo-(2-&gt;6)-lipid IVA (E. coli) + CMP + H(+)</text>
        <dbReference type="Rhea" id="RHEA:28066"/>
        <dbReference type="ChEBI" id="CHEBI:15378"/>
        <dbReference type="ChEBI" id="CHEBI:58603"/>
        <dbReference type="ChEBI" id="CHEBI:60364"/>
        <dbReference type="ChEBI" id="CHEBI:60377"/>
        <dbReference type="ChEBI" id="CHEBI:85987"/>
        <dbReference type="EC" id="2.4.99.12"/>
    </reaction>
</comment>
<keyword evidence="12" id="KW-1185">Reference proteome</keyword>
<dbReference type="GO" id="GO:0043842">
    <property type="term" value="F:Kdo transferase activity"/>
    <property type="evidence" value="ECO:0007669"/>
    <property type="project" value="UniProtKB-EC"/>
</dbReference>
<dbReference type="Gene3D" id="3.40.50.2000">
    <property type="entry name" value="Glycogen Phosphorylase B"/>
    <property type="match status" value="1"/>
</dbReference>
<name>A0A4R6RN19_9BURK</name>
<evidence type="ECO:0000256" key="6">
    <source>
        <dbReference type="ARBA" id="ARBA00049183"/>
    </source>
</evidence>
<evidence type="ECO:0000256" key="1">
    <source>
        <dbReference type="ARBA" id="ARBA00004713"/>
    </source>
</evidence>